<comment type="subcellular location">
    <subcellularLocation>
        <location evidence="6">Cytoplasm</location>
    </subcellularLocation>
</comment>
<dbReference type="EC" id="3.1.11.6" evidence="6"/>
<organism evidence="7 8">
    <name type="scientific">Simiduia agarivorans (strain DSM 21679 / JCM 13881 / BCRC 17597 / SA1)</name>
    <dbReference type="NCBI Taxonomy" id="1117647"/>
    <lineage>
        <taxon>Bacteria</taxon>
        <taxon>Pseudomonadati</taxon>
        <taxon>Pseudomonadota</taxon>
        <taxon>Gammaproteobacteria</taxon>
        <taxon>Cellvibrionales</taxon>
        <taxon>Cellvibrionaceae</taxon>
        <taxon>Simiduia</taxon>
    </lineage>
</organism>
<dbReference type="GO" id="GO:0008855">
    <property type="term" value="F:exodeoxyribonuclease VII activity"/>
    <property type="evidence" value="ECO:0007669"/>
    <property type="project" value="UniProtKB-UniRule"/>
</dbReference>
<dbReference type="eggNOG" id="COG1722">
    <property type="taxonomic scope" value="Bacteria"/>
</dbReference>
<evidence type="ECO:0000256" key="6">
    <source>
        <dbReference type="HAMAP-Rule" id="MF_00337"/>
    </source>
</evidence>
<proteinExistence type="inferred from homology"/>
<protein>
    <recommendedName>
        <fullName evidence="6">Exodeoxyribonuclease 7 small subunit</fullName>
        <ecNumber evidence="6">3.1.11.6</ecNumber>
    </recommendedName>
    <alternativeName>
        <fullName evidence="6">Exodeoxyribonuclease VII small subunit</fullName>
        <shortName evidence="6">Exonuclease VII small subunit</shortName>
    </alternativeName>
</protein>
<dbReference type="SUPFAM" id="SSF116842">
    <property type="entry name" value="XseB-like"/>
    <property type="match status" value="1"/>
</dbReference>
<dbReference type="RefSeq" id="WP_015047307.1">
    <property type="nucleotide sequence ID" value="NC_018868.3"/>
</dbReference>
<dbReference type="GO" id="GO:0006308">
    <property type="term" value="P:DNA catabolic process"/>
    <property type="evidence" value="ECO:0007669"/>
    <property type="project" value="UniProtKB-UniRule"/>
</dbReference>
<keyword evidence="3 6" id="KW-0540">Nuclease</keyword>
<sequence length="78" mass="8873">MTGRKKPQDFEQSLAALEALVNRMEKGELTLEESLKAFEEGVQLTRECQTRLAEAEQRVNLLLEQDGELQTTPLDPEQ</sequence>
<dbReference type="PANTHER" id="PTHR34137">
    <property type="entry name" value="EXODEOXYRIBONUCLEASE 7 SMALL SUBUNIT"/>
    <property type="match status" value="1"/>
</dbReference>
<evidence type="ECO:0000256" key="3">
    <source>
        <dbReference type="ARBA" id="ARBA00022722"/>
    </source>
</evidence>
<keyword evidence="5 6" id="KW-0269">Exonuclease</keyword>
<dbReference type="Proteomes" id="UP000000466">
    <property type="component" value="Chromosome"/>
</dbReference>
<dbReference type="HAMAP" id="MF_00337">
    <property type="entry name" value="Exonuc_7_S"/>
    <property type="match status" value="1"/>
</dbReference>
<dbReference type="InterPro" id="IPR003761">
    <property type="entry name" value="Exonuc_VII_S"/>
</dbReference>
<keyword evidence="8" id="KW-1185">Reference proteome</keyword>
<comment type="catalytic activity">
    <reaction evidence="6">
        <text>Exonucleolytic cleavage in either 5'- to 3'- or 3'- to 5'-direction to yield nucleoside 5'-phosphates.</text>
        <dbReference type="EC" id="3.1.11.6"/>
    </reaction>
</comment>
<evidence type="ECO:0000256" key="1">
    <source>
        <dbReference type="ARBA" id="ARBA00009998"/>
    </source>
</evidence>
<comment type="subunit">
    <text evidence="6">Heterooligomer composed of large and small subunits.</text>
</comment>
<evidence type="ECO:0000256" key="5">
    <source>
        <dbReference type="ARBA" id="ARBA00022839"/>
    </source>
</evidence>
<dbReference type="NCBIfam" id="NF002140">
    <property type="entry name" value="PRK00977.1-4"/>
    <property type="match status" value="1"/>
</dbReference>
<comment type="function">
    <text evidence="6">Bidirectionally degrades single-stranded DNA into large acid-insoluble oligonucleotides, which are then degraded further into small acid-soluble oligonucleotides.</text>
</comment>
<dbReference type="STRING" id="1117647.M5M_09800"/>
<evidence type="ECO:0000256" key="2">
    <source>
        <dbReference type="ARBA" id="ARBA00022490"/>
    </source>
</evidence>
<dbReference type="EMBL" id="CP003746">
    <property type="protein sequence ID" value="AFU99143.1"/>
    <property type="molecule type" value="Genomic_DNA"/>
</dbReference>
<dbReference type="InterPro" id="IPR037004">
    <property type="entry name" value="Exonuc_VII_ssu_sf"/>
</dbReference>
<keyword evidence="4 6" id="KW-0378">Hydrolase</keyword>
<dbReference type="Gene3D" id="1.10.287.1040">
    <property type="entry name" value="Exonuclease VII, small subunit"/>
    <property type="match status" value="1"/>
</dbReference>
<dbReference type="NCBIfam" id="TIGR01280">
    <property type="entry name" value="xseB"/>
    <property type="match status" value="1"/>
</dbReference>
<keyword evidence="2 6" id="KW-0963">Cytoplasm</keyword>
<dbReference type="GO" id="GO:0009318">
    <property type="term" value="C:exodeoxyribonuclease VII complex"/>
    <property type="evidence" value="ECO:0007669"/>
    <property type="project" value="UniProtKB-UniRule"/>
</dbReference>
<accession>K4KM52</accession>
<gene>
    <name evidence="6" type="primary">xseB</name>
    <name evidence="7" type="ordered locus">M5M_09800</name>
</gene>
<dbReference type="KEGG" id="saga:M5M_09800"/>
<dbReference type="Pfam" id="PF02609">
    <property type="entry name" value="Exonuc_VII_S"/>
    <property type="match status" value="1"/>
</dbReference>
<evidence type="ECO:0000313" key="8">
    <source>
        <dbReference type="Proteomes" id="UP000000466"/>
    </source>
</evidence>
<dbReference type="OrthoDB" id="9801128at2"/>
<dbReference type="GO" id="GO:0005829">
    <property type="term" value="C:cytosol"/>
    <property type="evidence" value="ECO:0007669"/>
    <property type="project" value="TreeGrafter"/>
</dbReference>
<dbReference type="HOGENOM" id="CLU_145918_3_3_6"/>
<dbReference type="PIRSF" id="PIRSF006488">
    <property type="entry name" value="Exonuc_VII_S"/>
    <property type="match status" value="1"/>
</dbReference>
<evidence type="ECO:0000313" key="7">
    <source>
        <dbReference type="EMBL" id="AFU99143.1"/>
    </source>
</evidence>
<evidence type="ECO:0000256" key="4">
    <source>
        <dbReference type="ARBA" id="ARBA00022801"/>
    </source>
</evidence>
<reference evidence="7 8" key="1">
    <citation type="journal article" date="2013" name="Genome Announc.">
        <title>Complete genome sequence of Simiduia agarivorans SA1(T), a marine bacterium able to degrade a variety of polysaccharides.</title>
        <authorList>
            <person name="Lin S.Y."/>
            <person name="Shieh W.Y."/>
            <person name="Chen J.S."/>
            <person name="Tang S.L."/>
        </authorList>
    </citation>
    <scope>NUCLEOTIDE SEQUENCE [LARGE SCALE GENOMIC DNA]</scope>
    <source>
        <strain evidence="8">DSM 21679 / JCM 13881 / BCRC 17597 / SA1</strain>
    </source>
</reference>
<dbReference type="AlphaFoldDB" id="K4KM52"/>
<dbReference type="PANTHER" id="PTHR34137:SF1">
    <property type="entry name" value="EXODEOXYRIBONUCLEASE 7 SMALL SUBUNIT"/>
    <property type="match status" value="1"/>
</dbReference>
<name>K4KM52_SIMAS</name>
<comment type="similarity">
    <text evidence="1 6">Belongs to the XseB family.</text>
</comment>